<evidence type="ECO:0000313" key="3">
    <source>
        <dbReference type="EMBL" id="GJT05227.1"/>
    </source>
</evidence>
<name>A0ABQ5AU43_9ASTR</name>
<evidence type="ECO:0000256" key="1">
    <source>
        <dbReference type="SAM" id="Coils"/>
    </source>
</evidence>
<sequence>MQKKQLKTHSSTYPVPSLNNKVFSNMRRLTKGYTGVEIGLFPTMLTSPTPSSSPSRITSSPSLSSAPSTEPTFEPQPSPDAEYHVPTPNESPLHAVHSHGSDEGSLKLTELTNLVTKLSERIGVLEDDLKKTKQTYSSAFTKLILRIKKLETTVKTGKARKRARVVLSEDEEDDSSKQGRIDEDPNTYFHQDDEVDDDVVHDTAEERQPEDSTAGIEISTAPINDNTASESLSTAGKETRKYKGKAIMTEPEPEKKSKKLLEQERLGLEEAIRLQEQVDEEERAQIARQLLALDEERATSEPKTTKDIDWNDPSVQKYWDLKNKPKSEAQARKNMIVYLKNQSNYKMKDFEGMSYDEIRPIFEKVWDFNHNFVPMDLEIEKEKKKPAEFQEIEEEQIEKDTSKKTTGKRKKYLPRRRTRSTAKKQKVEQDDEKEELKNYLDIVPREDVAVDVESLSTKYPIVDWKTYTLSENFMYYKIIRGDGSSKNYKILSEMLYDFDRQDVVELYRLVKERYSSSKPEGYDLMLWGDLHTLFEPDEESEIWMNQNEYNLISWSLCDFCGVHILLMQNGIAIHMLTEKKYPLSQEMISKMLSKRLEVDQESTQAYELLKFIRSQVKK</sequence>
<feature type="coiled-coil region" evidence="1">
    <location>
        <begin position="108"/>
        <end position="135"/>
    </location>
</feature>
<feature type="region of interest" description="Disordered" evidence="2">
    <location>
        <begin position="158"/>
        <end position="257"/>
    </location>
</feature>
<feature type="compositionally biased region" description="Basic residues" evidence="2">
    <location>
        <begin position="405"/>
        <end position="424"/>
    </location>
</feature>
<reference evidence="3" key="1">
    <citation type="journal article" date="2022" name="Int. J. Mol. Sci.">
        <title>Draft Genome of Tanacetum Coccineum: Genomic Comparison of Closely Related Tanacetum-Family Plants.</title>
        <authorList>
            <person name="Yamashiro T."/>
            <person name="Shiraishi A."/>
            <person name="Nakayama K."/>
            <person name="Satake H."/>
        </authorList>
    </citation>
    <scope>NUCLEOTIDE SEQUENCE</scope>
</reference>
<feature type="compositionally biased region" description="Low complexity" evidence="2">
    <location>
        <begin position="45"/>
        <end position="72"/>
    </location>
</feature>
<feature type="compositionally biased region" description="Basic and acidic residues" evidence="2">
    <location>
        <begin position="198"/>
        <end position="210"/>
    </location>
</feature>
<organism evidence="3 4">
    <name type="scientific">Tanacetum coccineum</name>
    <dbReference type="NCBI Taxonomy" id="301880"/>
    <lineage>
        <taxon>Eukaryota</taxon>
        <taxon>Viridiplantae</taxon>
        <taxon>Streptophyta</taxon>
        <taxon>Embryophyta</taxon>
        <taxon>Tracheophyta</taxon>
        <taxon>Spermatophyta</taxon>
        <taxon>Magnoliopsida</taxon>
        <taxon>eudicotyledons</taxon>
        <taxon>Gunneridae</taxon>
        <taxon>Pentapetalae</taxon>
        <taxon>asterids</taxon>
        <taxon>campanulids</taxon>
        <taxon>Asterales</taxon>
        <taxon>Asteraceae</taxon>
        <taxon>Asteroideae</taxon>
        <taxon>Anthemideae</taxon>
        <taxon>Anthemidinae</taxon>
        <taxon>Tanacetum</taxon>
    </lineage>
</organism>
<comment type="caution">
    <text evidence="3">The sequence shown here is derived from an EMBL/GenBank/DDBJ whole genome shotgun (WGS) entry which is preliminary data.</text>
</comment>
<proteinExistence type="predicted"/>
<keyword evidence="1" id="KW-0175">Coiled coil</keyword>
<protein>
    <submittedName>
        <fullName evidence="3">Uncharacterized protein</fullName>
    </submittedName>
</protein>
<feature type="region of interest" description="Disordered" evidence="2">
    <location>
        <begin position="45"/>
        <end position="104"/>
    </location>
</feature>
<feature type="region of interest" description="Disordered" evidence="2">
    <location>
        <begin position="390"/>
        <end position="430"/>
    </location>
</feature>
<evidence type="ECO:0000256" key="2">
    <source>
        <dbReference type="SAM" id="MobiDB-lite"/>
    </source>
</evidence>
<accession>A0ABQ5AU43</accession>
<keyword evidence="4" id="KW-1185">Reference proteome</keyword>
<evidence type="ECO:0000313" key="4">
    <source>
        <dbReference type="Proteomes" id="UP001151760"/>
    </source>
</evidence>
<dbReference type="EMBL" id="BQNB010012570">
    <property type="protein sequence ID" value="GJT05227.1"/>
    <property type="molecule type" value="Genomic_DNA"/>
</dbReference>
<dbReference type="Proteomes" id="UP001151760">
    <property type="component" value="Unassembled WGS sequence"/>
</dbReference>
<reference evidence="3" key="2">
    <citation type="submission" date="2022-01" db="EMBL/GenBank/DDBJ databases">
        <authorList>
            <person name="Yamashiro T."/>
            <person name="Shiraishi A."/>
            <person name="Satake H."/>
            <person name="Nakayama K."/>
        </authorList>
    </citation>
    <scope>NUCLEOTIDE SEQUENCE</scope>
</reference>
<gene>
    <name evidence="3" type="ORF">Tco_0839689</name>
</gene>
<feature type="compositionally biased region" description="Polar residues" evidence="2">
    <location>
        <begin position="221"/>
        <end position="236"/>
    </location>
</feature>